<dbReference type="NCBIfam" id="TIGR00149">
    <property type="entry name" value="TIGR00149_YjbQ"/>
    <property type="match status" value="1"/>
</dbReference>
<dbReference type="PIRSF" id="PIRSF004681">
    <property type="entry name" value="UCP004681"/>
    <property type="match status" value="1"/>
</dbReference>
<dbReference type="EMBL" id="CP001739">
    <property type="protein sequence ID" value="ACZ09114.1"/>
    <property type="molecule type" value="Genomic_DNA"/>
</dbReference>
<dbReference type="Gene3D" id="2.60.120.460">
    <property type="entry name" value="YjbQ-like"/>
    <property type="match status" value="1"/>
</dbReference>
<dbReference type="KEGG" id="str:Sterm_2260"/>
<evidence type="ECO:0008006" key="4">
    <source>
        <dbReference type="Google" id="ProtNLM"/>
    </source>
</evidence>
<reference evidence="2 3" key="2">
    <citation type="journal article" date="2010" name="Stand. Genomic Sci.">
        <title>Complete genome sequence of Sebaldella termitidis type strain (NCTC 11300).</title>
        <authorList>
            <person name="Harmon-Smith M."/>
            <person name="Celia L."/>
            <person name="Chertkov O."/>
            <person name="Lapidus A."/>
            <person name="Copeland A."/>
            <person name="Glavina Del Rio T."/>
            <person name="Nolan M."/>
            <person name="Lucas S."/>
            <person name="Tice H."/>
            <person name="Cheng J.F."/>
            <person name="Han C."/>
            <person name="Detter J.C."/>
            <person name="Bruce D."/>
            <person name="Goodwin L."/>
            <person name="Pitluck S."/>
            <person name="Pati A."/>
            <person name="Liolios K."/>
            <person name="Ivanova N."/>
            <person name="Mavromatis K."/>
            <person name="Mikhailova N."/>
            <person name="Chen A."/>
            <person name="Palaniappan K."/>
            <person name="Land M."/>
            <person name="Hauser L."/>
            <person name="Chang Y.J."/>
            <person name="Jeffries C.D."/>
            <person name="Brettin T."/>
            <person name="Goker M."/>
            <person name="Beck B."/>
            <person name="Bristow J."/>
            <person name="Eisen J.A."/>
            <person name="Markowitz V."/>
            <person name="Hugenholtz P."/>
            <person name="Kyrpides N.C."/>
            <person name="Klenk H.P."/>
            <person name="Chen F."/>
        </authorList>
    </citation>
    <scope>NUCLEOTIDE SEQUENCE [LARGE SCALE GENOMIC DNA]</scope>
    <source>
        <strain evidence="3">ATCC 33386 / NCTC 11300</strain>
    </source>
</reference>
<dbReference type="InterPro" id="IPR001602">
    <property type="entry name" value="UPF0047_YjbQ-like"/>
</dbReference>
<name>D1AKJ8_SEBTE</name>
<dbReference type="Pfam" id="PF01894">
    <property type="entry name" value="YjbQ"/>
    <property type="match status" value="1"/>
</dbReference>
<keyword evidence="3" id="KW-1185">Reference proteome</keyword>
<evidence type="ECO:0000313" key="3">
    <source>
        <dbReference type="Proteomes" id="UP000000845"/>
    </source>
</evidence>
<dbReference type="SUPFAM" id="SSF111038">
    <property type="entry name" value="YjbQ-like"/>
    <property type="match status" value="1"/>
</dbReference>
<dbReference type="Proteomes" id="UP000000845">
    <property type="component" value="Chromosome"/>
</dbReference>
<accession>D1AKJ8</accession>
<protein>
    <recommendedName>
        <fullName evidence="4">Secondary thiamine-phosphate synthase enzyme</fullName>
    </recommendedName>
</protein>
<comment type="similarity">
    <text evidence="1">Belongs to the UPF0047 family.</text>
</comment>
<dbReference type="HOGENOM" id="CLU_096980_1_1_0"/>
<dbReference type="AlphaFoldDB" id="D1AKJ8"/>
<dbReference type="PANTHER" id="PTHR30615:SF8">
    <property type="entry name" value="UPF0047 PROTEIN C4A8.02C"/>
    <property type="match status" value="1"/>
</dbReference>
<evidence type="ECO:0000256" key="1">
    <source>
        <dbReference type="ARBA" id="ARBA00005534"/>
    </source>
</evidence>
<sequence length="130" mass="14693">MILKINSSAKNEFIEVTAMVKNTIQENKWRNGILFLNVLHTTAALTINENADDDVKTDLINALNDLVPDIRYYHTEGNSDSHLKASLIGSDLTVQVVNGTPVLGRWQGIYFCEFDGPRSNREIKIQFIEK</sequence>
<dbReference type="RefSeq" id="WP_012861708.1">
    <property type="nucleotide sequence ID" value="NC_013517.1"/>
</dbReference>
<proteinExistence type="inferred from homology"/>
<organism evidence="2 3">
    <name type="scientific">Sebaldella termitidis (strain ATCC 33386 / NCTC 11300)</name>
    <dbReference type="NCBI Taxonomy" id="526218"/>
    <lineage>
        <taxon>Bacteria</taxon>
        <taxon>Fusobacteriati</taxon>
        <taxon>Fusobacteriota</taxon>
        <taxon>Fusobacteriia</taxon>
        <taxon>Fusobacteriales</taxon>
        <taxon>Leptotrichiaceae</taxon>
        <taxon>Sebaldella</taxon>
    </lineage>
</organism>
<gene>
    <name evidence="2" type="ordered locus">Sterm_2260</name>
</gene>
<dbReference type="STRING" id="526218.Sterm_2260"/>
<evidence type="ECO:0000313" key="2">
    <source>
        <dbReference type="EMBL" id="ACZ09114.1"/>
    </source>
</evidence>
<dbReference type="PANTHER" id="PTHR30615">
    <property type="entry name" value="UNCHARACTERIZED PROTEIN YJBQ-RELATED"/>
    <property type="match status" value="1"/>
</dbReference>
<reference evidence="3" key="1">
    <citation type="submission" date="2009-09" db="EMBL/GenBank/DDBJ databases">
        <title>The complete chromosome of Sebaldella termitidis ATCC 33386.</title>
        <authorList>
            <consortium name="US DOE Joint Genome Institute (JGI-PGF)"/>
            <person name="Lucas S."/>
            <person name="Copeland A."/>
            <person name="Lapidus A."/>
            <person name="Glavina del Rio T."/>
            <person name="Dalin E."/>
            <person name="Tice H."/>
            <person name="Bruce D."/>
            <person name="Goodwin L."/>
            <person name="Pitluck S."/>
            <person name="Kyrpides N."/>
            <person name="Mavromatis K."/>
            <person name="Ivanova N."/>
            <person name="Mikhailova N."/>
            <person name="Sims D."/>
            <person name="Meincke L."/>
            <person name="Brettin T."/>
            <person name="Detter J.C."/>
            <person name="Han C."/>
            <person name="Larimer F."/>
            <person name="Land M."/>
            <person name="Hauser L."/>
            <person name="Markowitz V."/>
            <person name="Cheng J.F."/>
            <person name="Hugenholtz P."/>
            <person name="Woyke T."/>
            <person name="Wu D."/>
            <person name="Eisen J.A."/>
        </authorList>
    </citation>
    <scope>NUCLEOTIDE SEQUENCE [LARGE SCALE GENOMIC DNA]</scope>
    <source>
        <strain evidence="3">ATCC 33386 / NCTC 11300</strain>
    </source>
</reference>
<dbReference type="InterPro" id="IPR035917">
    <property type="entry name" value="YjbQ-like_sf"/>
</dbReference>
<dbReference type="eggNOG" id="COG0432">
    <property type="taxonomic scope" value="Bacteria"/>
</dbReference>